<name>A0A329TRS8_9FIRM</name>
<gene>
    <name evidence="7" type="ORF">C4N25_00840</name>
</gene>
<dbReference type="EMBL" id="PRKZ01000001">
    <property type="protein sequence ID" value="RAW51994.1"/>
    <property type="molecule type" value="Genomic_DNA"/>
</dbReference>
<feature type="transmembrane region" description="Helical" evidence="5">
    <location>
        <begin position="41"/>
        <end position="69"/>
    </location>
</feature>
<proteinExistence type="predicted"/>
<dbReference type="RefSeq" id="WP_112114613.1">
    <property type="nucleotide sequence ID" value="NZ_PRKZ01000001.1"/>
</dbReference>
<dbReference type="PANTHER" id="PTHR33507:SF3">
    <property type="entry name" value="INNER MEMBRANE PROTEIN YBBJ"/>
    <property type="match status" value="1"/>
</dbReference>
<protein>
    <submittedName>
        <fullName evidence="7">NfeD family protein</fullName>
    </submittedName>
</protein>
<dbReference type="PANTHER" id="PTHR33507">
    <property type="entry name" value="INNER MEMBRANE PROTEIN YBBJ"/>
    <property type="match status" value="1"/>
</dbReference>
<accession>A0A329TRS8</accession>
<evidence type="ECO:0000256" key="1">
    <source>
        <dbReference type="ARBA" id="ARBA00004141"/>
    </source>
</evidence>
<organism evidence="7 8">
    <name type="scientific">Faecalibacterium prausnitzii</name>
    <dbReference type="NCBI Taxonomy" id="853"/>
    <lineage>
        <taxon>Bacteria</taxon>
        <taxon>Bacillati</taxon>
        <taxon>Bacillota</taxon>
        <taxon>Clostridia</taxon>
        <taxon>Eubacteriales</taxon>
        <taxon>Oscillospiraceae</taxon>
        <taxon>Faecalibacterium</taxon>
    </lineage>
</organism>
<evidence type="ECO:0000259" key="6">
    <source>
        <dbReference type="Pfam" id="PF01957"/>
    </source>
</evidence>
<dbReference type="GO" id="GO:0005886">
    <property type="term" value="C:plasma membrane"/>
    <property type="evidence" value="ECO:0007669"/>
    <property type="project" value="TreeGrafter"/>
</dbReference>
<evidence type="ECO:0000313" key="7">
    <source>
        <dbReference type="EMBL" id="RAW51994.1"/>
    </source>
</evidence>
<comment type="subcellular location">
    <subcellularLocation>
        <location evidence="1">Membrane</location>
        <topology evidence="1">Multi-pass membrane protein</topology>
    </subcellularLocation>
</comment>
<feature type="domain" description="NfeD-like C-terminal" evidence="6">
    <location>
        <begin position="86"/>
        <end position="145"/>
    </location>
</feature>
<evidence type="ECO:0000256" key="4">
    <source>
        <dbReference type="ARBA" id="ARBA00023136"/>
    </source>
</evidence>
<keyword evidence="4 5" id="KW-0472">Membrane</keyword>
<dbReference type="InterPro" id="IPR012340">
    <property type="entry name" value="NA-bd_OB-fold"/>
</dbReference>
<comment type="caution">
    <text evidence="7">The sequence shown here is derived from an EMBL/GenBank/DDBJ whole genome shotgun (WGS) entry which is preliminary data.</text>
</comment>
<keyword evidence="2 5" id="KW-0812">Transmembrane</keyword>
<reference evidence="7 8" key="1">
    <citation type="submission" date="2018-02" db="EMBL/GenBank/DDBJ databases">
        <title>Complete genome sequencing of Faecalibacterium prausnitzii strains isolated from the human gut.</title>
        <authorList>
            <person name="Fitzgerald B.C."/>
            <person name="Shkoporov A.N."/>
            <person name="Ross P.R."/>
            <person name="Hill C."/>
        </authorList>
    </citation>
    <scope>NUCLEOTIDE SEQUENCE [LARGE SCALE GENOMIC DNA]</scope>
    <source>
        <strain evidence="7 8">APC942/8-14-2</strain>
    </source>
</reference>
<dbReference type="Pfam" id="PF01957">
    <property type="entry name" value="NfeD"/>
    <property type="match status" value="1"/>
</dbReference>
<evidence type="ECO:0000256" key="5">
    <source>
        <dbReference type="SAM" id="Phobius"/>
    </source>
</evidence>
<dbReference type="Gene3D" id="2.40.50.140">
    <property type="entry name" value="Nucleic acid-binding proteins"/>
    <property type="match status" value="1"/>
</dbReference>
<sequence>MSLAVSIDPIFWLLCAIGFVVLEAMTWNLVSIWFAVGSAAALLSCLLVQSFRVQAAVFIAVSALCLLAFKPLAKKLRKAPTATNGDRNLGREATVLTPVTAEVTGRVRLDGVDWNARCATPGDTLAPGESCRVMEIHSTLLIVEPIRTETTH</sequence>
<dbReference type="Proteomes" id="UP000251634">
    <property type="component" value="Unassembled WGS sequence"/>
</dbReference>
<dbReference type="AlphaFoldDB" id="A0A329TRS8"/>
<keyword evidence="3 5" id="KW-1133">Transmembrane helix</keyword>
<dbReference type="InterPro" id="IPR002810">
    <property type="entry name" value="NfeD-like_C"/>
</dbReference>
<evidence type="ECO:0000313" key="8">
    <source>
        <dbReference type="Proteomes" id="UP000251634"/>
    </source>
</evidence>
<evidence type="ECO:0000256" key="3">
    <source>
        <dbReference type="ARBA" id="ARBA00022989"/>
    </source>
</evidence>
<dbReference type="InterPro" id="IPR052165">
    <property type="entry name" value="Membrane_assoc_protease"/>
</dbReference>
<evidence type="ECO:0000256" key="2">
    <source>
        <dbReference type="ARBA" id="ARBA00022692"/>
    </source>
</evidence>